<dbReference type="GO" id="GO:0071732">
    <property type="term" value="P:cellular response to nitric oxide"/>
    <property type="evidence" value="ECO:0007669"/>
    <property type="project" value="UniProtKB-ARBA"/>
</dbReference>
<feature type="domain" description="EAL" evidence="7">
    <location>
        <begin position="1228"/>
        <end position="1483"/>
    </location>
</feature>
<comment type="catalytic activity">
    <reaction evidence="4">
        <text>3',3'-c-di-GMP + H2O = 5'-phosphoguanylyl(3'-&gt;5')guanosine + H(+)</text>
        <dbReference type="Rhea" id="RHEA:24902"/>
        <dbReference type="ChEBI" id="CHEBI:15377"/>
        <dbReference type="ChEBI" id="CHEBI:15378"/>
        <dbReference type="ChEBI" id="CHEBI:58754"/>
        <dbReference type="ChEBI" id="CHEBI:58805"/>
        <dbReference type="EC" id="3.1.4.52"/>
    </reaction>
    <physiologicalReaction direction="left-to-right" evidence="4">
        <dbReference type="Rhea" id="RHEA:24903"/>
    </physiologicalReaction>
</comment>
<dbReference type="PANTHER" id="PTHR44757">
    <property type="entry name" value="DIGUANYLATE CYCLASE DGCP"/>
    <property type="match status" value="1"/>
</dbReference>
<dbReference type="NCBIfam" id="TIGR00229">
    <property type="entry name" value="sensory_box"/>
    <property type="match status" value="1"/>
</dbReference>
<dbReference type="PANTHER" id="PTHR44757:SF2">
    <property type="entry name" value="BIOFILM ARCHITECTURE MAINTENANCE PROTEIN MBAA"/>
    <property type="match status" value="1"/>
</dbReference>
<feature type="domain" description="PAC" evidence="6">
    <location>
        <begin position="1002"/>
        <end position="1054"/>
    </location>
</feature>
<evidence type="ECO:0000259" key="8">
    <source>
        <dbReference type="PROSITE" id="PS50887"/>
    </source>
</evidence>
<dbReference type="InterPro" id="IPR043128">
    <property type="entry name" value="Rev_trsase/Diguanyl_cyclase"/>
</dbReference>
<comment type="cofactor">
    <cofactor evidence="1">
        <name>Mg(2+)</name>
        <dbReference type="ChEBI" id="CHEBI:18420"/>
    </cofactor>
</comment>
<dbReference type="NCBIfam" id="TIGR00254">
    <property type="entry name" value="GGDEF"/>
    <property type="match status" value="1"/>
</dbReference>
<dbReference type="EMBL" id="CP041036">
    <property type="protein sequence ID" value="QDE32858.1"/>
    <property type="molecule type" value="Genomic_DNA"/>
</dbReference>
<dbReference type="CDD" id="cd01949">
    <property type="entry name" value="GGDEF"/>
    <property type="match status" value="1"/>
</dbReference>
<gene>
    <name evidence="9" type="ORF">FH971_18930</name>
</gene>
<dbReference type="PROSITE" id="PS50113">
    <property type="entry name" value="PAC"/>
    <property type="match status" value="2"/>
</dbReference>
<evidence type="ECO:0000259" key="6">
    <source>
        <dbReference type="PROSITE" id="PS50113"/>
    </source>
</evidence>
<evidence type="ECO:0000259" key="7">
    <source>
        <dbReference type="PROSITE" id="PS50883"/>
    </source>
</evidence>
<dbReference type="Gene3D" id="2.130.10.10">
    <property type="entry name" value="YVTN repeat-like/Quinoprotein amine dehydrogenase"/>
    <property type="match status" value="2"/>
</dbReference>
<dbReference type="SUPFAM" id="SSF55073">
    <property type="entry name" value="Nucleotide cyclase"/>
    <property type="match status" value="1"/>
</dbReference>
<evidence type="ECO:0000313" key="10">
    <source>
        <dbReference type="Proteomes" id="UP000319809"/>
    </source>
</evidence>
<dbReference type="SUPFAM" id="SSF63829">
    <property type="entry name" value="Calcium-dependent phosphotriesterase"/>
    <property type="match status" value="1"/>
</dbReference>
<dbReference type="Gene3D" id="3.20.20.450">
    <property type="entry name" value="EAL domain"/>
    <property type="match status" value="1"/>
</dbReference>
<feature type="chain" id="PRO_5021274119" description="cyclic-guanylate-specific phosphodiesterase" evidence="5">
    <location>
        <begin position="25"/>
        <end position="1491"/>
    </location>
</feature>
<dbReference type="InterPro" id="IPR000014">
    <property type="entry name" value="PAS"/>
</dbReference>
<name>A0A4Y5YJR4_9GAMM</name>
<dbReference type="InterPro" id="IPR013783">
    <property type="entry name" value="Ig-like_fold"/>
</dbReference>
<dbReference type="Pfam" id="PF13426">
    <property type="entry name" value="PAS_9"/>
    <property type="match status" value="1"/>
</dbReference>
<keyword evidence="10" id="KW-1185">Reference proteome</keyword>
<dbReference type="CDD" id="cd01948">
    <property type="entry name" value="EAL"/>
    <property type="match status" value="1"/>
</dbReference>
<feature type="signal peptide" evidence="5">
    <location>
        <begin position="1"/>
        <end position="24"/>
    </location>
</feature>
<evidence type="ECO:0000256" key="3">
    <source>
        <dbReference type="ARBA" id="ARBA00022636"/>
    </source>
</evidence>
<accession>A0A4Y5YJR4</accession>
<dbReference type="Pfam" id="PF00990">
    <property type="entry name" value="GGDEF"/>
    <property type="match status" value="1"/>
</dbReference>
<dbReference type="FunFam" id="3.30.70.270:FF:000001">
    <property type="entry name" value="Diguanylate cyclase domain protein"/>
    <property type="match status" value="1"/>
</dbReference>
<dbReference type="SMART" id="SM00091">
    <property type="entry name" value="PAS"/>
    <property type="match status" value="1"/>
</dbReference>
<feature type="domain" description="GGDEF" evidence="8">
    <location>
        <begin position="1086"/>
        <end position="1219"/>
    </location>
</feature>
<dbReference type="Pfam" id="PF00563">
    <property type="entry name" value="EAL"/>
    <property type="match status" value="1"/>
</dbReference>
<protein>
    <recommendedName>
        <fullName evidence="2">cyclic-guanylate-specific phosphodiesterase</fullName>
        <ecNumber evidence="2">3.1.4.52</ecNumber>
    </recommendedName>
</protein>
<dbReference type="KEGG" id="spol:FH971_18930"/>
<dbReference type="InterPro" id="IPR015943">
    <property type="entry name" value="WD40/YVTN_repeat-like_dom_sf"/>
</dbReference>
<dbReference type="InterPro" id="IPR035965">
    <property type="entry name" value="PAS-like_dom_sf"/>
</dbReference>
<dbReference type="Gene3D" id="2.60.40.10">
    <property type="entry name" value="Immunoglobulins"/>
    <property type="match status" value="1"/>
</dbReference>
<keyword evidence="3" id="KW-0973">c-di-GMP</keyword>
<evidence type="ECO:0000256" key="2">
    <source>
        <dbReference type="ARBA" id="ARBA00012282"/>
    </source>
</evidence>
<evidence type="ECO:0000313" key="9">
    <source>
        <dbReference type="EMBL" id="QDE32858.1"/>
    </source>
</evidence>
<dbReference type="Pfam" id="PF08447">
    <property type="entry name" value="PAS_3"/>
    <property type="match status" value="1"/>
</dbReference>
<sequence>MNRAVIYWFICMGFYLLAAIPANAGDVVQRVFTARDGLANASIQDISFDHYGFVWLATQQGLYRVSNSKVRRIDKVGFDSVLDDEFITTVVNSGQDHLLVGSNTSLYLYSILDNHFSLLLKPKDNDVTNINTSIRVVATQRQLDGRLLILAYSGQVYYFDDVSQQLSLSASHSLDHQLPWRNALELHSSQYLFSTDHLLELHQADGAFIGAFPWTDKNGSIRELFQDKQHRIWMLTSKGLFSVDVENLRLQPVTNIPYYVDQMEQDLDGNLWISSRTGLIFWNPSTDKFTIYHDELKQGANIDYIHDMAVDADGLLWVGGSGDGLAVIAGKPKFLVEDYSKAPPYQLDNEMVWSIYSEGDQLWMGTDGGLSVVDTQHQTSTMITPPGFELNDSIYRIESLDKENIVLASSSGLYVVNKITNASSNFADWSGGKESLKDKVVIGIYHDDFYRDVIWFGTNQGLYYWKEGNSELQLQELSNGEQSLTNTLYKAILRDDADRLWLSGSKHFGYLTAAGEYVSKLEVFSDFTNLPTMNSFMQVAPDIMWLGTSQHGIYQFNTKTDDIISLDQQWKIDCKVVFFLQDTATDHIVGCANAIIKVNKKSGEVSSFSHQDGLISDEFNESAKFYDPNKGFFIGTPDGAMLINLDELASRTISDKVILESVSVFYENNTAVYLIPSQLTQVEPGASLISFQIALLDYLDDKPMAIQYRLAKDDNAAGNYVLLEGQSQINITGLSAGAYVLELLYKRNGVWSSEPFQYQFAVKQLWWRTQQFEVAFIFSILLIVSIMLLFRQRQVHRFKQINHALVESDERLHQALKGSDSDLWEWYDSTQMLSLDNQSGVLGPEHNISVKLDDIPIHVDDVDRMQSVWKDLITGQEEMIDAEYRYRNQYDHQWHWLRIKGRAIKFDPSSGRVTHAAGMYTDISQQRELESEVNLLAQAFENTSEGMLILDANKNIKISNAAANLILASKRSDLAGKHFADLVYATPEPFDMEDVFDKEHFWTGECEFNCIDGSRCPVWVNVSTMLNANGAALHYVVVFSDITERKHNELHLRRLANSDTLTGLANRAMFSRRLGEAIETAKKHKETLALLFLDLDRFKHVNDSYGHSMGDALLVEAANRLQSCLSEKHLLCRFGGDEFVLLLRDANDVDSINHIATQLLKQIEMPFKLYGREFFISTSIGISIWSDDDQTPETLIKNADLAMYHAKEEGRGNFQYYSAERNAEALYHLRLEADLHRAVQCNEFELYYQPQIDVQQQNRLVGVEALIRWQHPKDGMVNPDVFIGIAESCGLIVEIDRWVLTQACIDGAYWHQQYQSEIKVSVNVSAMHFRQTDFIDFLTATLHQTGMPAHCLSMEITEGVLMKEIDIASQHLLALKQLGIDVAIDDFGTGYSSLAYLRSFQVNVLKVDRCFLIHIDTNKADQAILSSIIELARNLSLEVIAEGVESEQQLNQVVQRGCHIIQGYYFAKPMPKNEIEHKIKQQMLIDMSRDV</sequence>
<proteinExistence type="predicted"/>
<dbReference type="RefSeq" id="WP_140235334.1">
    <property type="nucleotide sequence ID" value="NZ_CP041036.1"/>
</dbReference>
<dbReference type="SUPFAM" id="SSF141868">
    <property type="entry name" value="EAL domain-like"/>
    <property type="match status" value="1"/>
</dbReference>
<dbReference type="InterPro" id="IPR035919">
    <property type="entry name" value="EAL_sf"/>
</dbReference>
<dbReference type="InterPro" id="IPR013655">
    <property type="entry name" value="PAS_fold_3"/>
</dbReference>
<dbReference type="Gene3D" id="3.30.450.20">
    <property type="entry name" value="PAS domain"/>
    <property type="match status" value="2"/>
</dbReference>
<dbReference type="SMART" id="SM00052">
    <property type="entry name" value="EAL"/>
    <property type="match status" value="1"/>
</dbReference>
<dbReference type="InterPro" id="IPR000700">
    <property type="entry name" value="PAS-assoc_C"/>
</dbReference>
<evidence type="ECO:0000256" key="1">
    <source>
        <dbReference type="ARBA" id="ARBA00001946"/>
    </source>
</evidence>
<dbReference type="SUPFAM" id="SSF55785">
    <property type="entry name" value="PYP-like sensor domain (PAS domain)"/>
    <property type="match status" value="2"/>
</dbReference>
<dbReference type="InterPro" id="IPR001610">
    <property type="entry name" value="PAC"/>
</dbReference>
<dbReference type="InterPro" id="IPR052155">
    <property type="entry name" value="Biofilm_reg_signaling"/>
</dbReference>
<dbReference type="InterPro" id="IPR001633">
    <property type="entry name" value="EAL_dom"/>
</dbReference>
<evidence type="ECO:0000256" key="5">
    <source>
        <dbReference type="SAM" id="SignalP"/>
    </source>
</evidence>
<dbReference type="InterPro" id="IPR000160">
    <property type="entry name" value="GGDEF_dom"/>
</dbReference>
<keyword evidence="5" id="KW-0732">Signal</keyword>
<dbReference type="SMART" id="SM00267">
    <property type="entry name" value="GGDEF"/>
    <property type="match status" value="1"/>
</dbReference>
<organism evidence="9 10">
    <name type="scientific">Shewanella polaris</name>
    <dbReference type="NCBI Taxonomy" id="2588449"/>
    <lineage>
        <taxon>Bacteria</taxon>
        <taxon>Pseudomonadati</taxon>
        <taxon>Pseudomonadota</taxon>
        <taxon>Gammaproteobacteria</taxon>
        <taxon>Alteromonadales</taxon>
        <taxon>Shewanellaceae</taxon>
        <taxon>Shewanella</taxon>
    </lineage>
</organism>
<dbReference type="CDD" id="cd00130">
    <property type="entry name" value="PAS"/>
    <property type="match status" value="1"/>
</dbReference>
<reference evidence="9 10" key="1">
    <citation type="submission" date="2019-06" db="EMBL/GenBank/DDBJ databases">
        <title>The genome of Shewanella sp. SM1901.</title>
        <authorList>
            <person name="Cha Q."/>
        </authorList>
    </citation>
    <scope>NUCLEOTIDE SEQUENCE [LARGE SCALE GENOMIC DNA]</scope>
    <source>
        <strain evidence="9 10">SM1901</strain>
    </source>
</reference>
<evidence type="ECO:0000256" key="4">
    <source>
        <dbReference type="ARBA" id="ARBA00051114"/>
    </source>
</evidence>
<dbReference type="SMART" id="SM00086">
    <property type="entry name" value="PAC"/>
    <property type="match status" value="2"/>
</dbReference>
<dbReference type="EC" id="3.1.4.52" evidence="2"/>
<dbReference type="InterPro" id="IPR029787">
    <property type="entry name" value="Nucleotide_cyclase"/>
</dbReference>
<feature type="domain" description="PAC" evidence="6">
    <location>
        <begin position="880"/>
        <end position="935"/>
    </location>
</feature>
<dbReference type="GO" id="GO:0071111">
    <property type="term" value="F:cyclic-guanylate-specific phosphodiesterase activity"/>
    <property type="evidence" value="ECO:0007669"/>
    <property type="project" value="UniProtKB-EC"/>
</dbReference>
<dbReference type="FunFam" id="3.20.20.450:FF:000001">
    <property type="entry name" value="Cyclic di-GMP phosphodiesterase yahA"/>
    <property type="match status" value="1"/>
</dbReference>
<dbReference type="Proteomes" id="UP000319809">
    <property type="component" value="Chromosome"/>
</dbReference>
<dbReference type="PROSITE" id="PS50887">
    <property type="entry name" value="GGDEF"/>
    <property type="match status" value="1"/>
</dbReference>
<dbReference type="PROSITE" id="PS50883">
    <property type="entry name" value="EAL"/>
    <property type="match status" value="1"/>
</dbReference>
<dbReference type="Gene3D" id="3.30.70.270">
    <property type="match status" value="1"/>
</dbReference>